<gene>
    <name evidence="2" type="ORF">SSX86_011471</name>
</gene>
<comment type="caution">
    <text evidence="2">The sequence shown here is derived from an EMBL/GenBank/DDBJ whole genome shotgun (WGS) entry which is preliminary data.</text>
</comment>
<organism evidence="2 3">
    <name type="scientific">Deinandra increscens subsp. villosa</name>
    <dbReference type="NCBI Taxonomy" id="3103831"/>
    <lineage>
        <taxon>Eukaryota</taxon>
        <taxon>Viridiplantae</taxon>
        <taxon>Streptophyta</taxon>
        <taxon>Embryophyta</taxon>
        <taxon>Tracheophyta</taxon>
        <taxon>Spermatophyta</taxon>
        <taxon>Magnoliopsida</taxon>
        <taxon>eudicotyledons</taxon>
        <taxon>Gunneridae</taxon>
        <taxon>Pentapetalae</taxon>
        <taxon>asterids</taxon>
        <taxon>campanulids</taxon>
        <taxon>Asterales</taxon>
        <taxon>Asteraceae</taxon>
        <taxon>Asteroideae</taxon>
        <taxon>Heliantheae alliance</taxon>
        <taxon>Madieae</taxon>
        <taxon>Madiinae</taxon>
        <taxon>Deinandra</taxon>
    </lineage>
</organism>
<dbReference type="Pfam" id="PF00646">
    <property type="entry name" value="F-box"/>
    <property type="match status" value="1"/>
</dbReference>
<dbReference type="InterPro" id="IPR032675">
    <property type="entry name" value="LRR_dom_sf"/>
</dbReference>
<dbReference type="EMBL" id="JBCNJP010000013">
    <property type="protein sequence ID" value="KAK9069567.1"/>
    <property type="molecule type" value="Genomic_DNA"/>
</dbReference>
<name>A0AAP0H2Q9_9ASTR</name>
<dbReference type="AlphaFoldDB" id="A0AAP0H2Q9"/>
<evidence type="ECO:0000259" key="1">
    <source>
        <dbReference type="PROSITE" id="PS50181"/>
    </source>
</evidence>
<evidence type="ECO:0000313" key="3">
    <source>
        <dbReference type="Proteomes" id="UP001408789"/>
    </source>
</evidence>
<sequence>MSEKRHHNPHEIDQTDDDMIDYISNLPDSILHHILSFLPTKEVVKTSKLSKRWKTMWVSAPNLDFDDGLLYPYDVDFQHSTSFINFVERILSLRDASKIDKFRLSCCVCFNPSQISSWISNVIMHNVQELDLSIFSEYASVIPQSIFDCKSLVILKINLDHVIEIPSRISLPCLKTLHLSLVIFPNDDSTENLFSSCLVLEELALMDCMFMNLKNITISSLTLKRLTIHDLPCYMPSGRKIKIDAKNLTYLEFMGDLSSEVILNSVSSLAKACINIPYLYYYPEEVACCIVDILKRLQNVVFLSVSNCAMESLVFAGSMLDRFPVFPNLTHLVLTMKIWNDSFRGFMHFLNFCPTLQSIDLSEGFERLMRLDENDSIWLSVPLCISYHLKTLTSKNFQANDSEICFLKCVLKYARVLEKMNVSWCTTEPQDLKKRREVRKGLETTEKSCAACIIKFL</sequence>
<dbReference type="SUPFAM" id="SSF81383">
    <property type="entry name" value="F-box domain"/>
    <property type="match status" value="1"/>
</dbReference>
<dbReference type="InterPro" id="IPR001810">
    <property type="entry name" value="F-box_dom"/>
</dbReference>
<accession>A0AAP0H2Q9</accession>
<dbReference type="Gene3D" id="3.80.10.10">
    <property type="entry name" value="Ribonuclease Inhibitor"/>
    <property type="match status" value="1"/>
</dbReference>
<dbReference type="Gene3D" id="1.20.1280.50">
    <property type="match status" value="1"/>
</dbReference>
<dbReference type="Pfam" id="PF23622">
    <property type="entry name" value="LRR_At1g61320_AtMIF1"/>
    <property type="match status" value="1"/>
</dbReference>
<dbReference type="SMART" id="SM00256">
    <property type="entry name" value="FBOX"/>
    <property type="match status" value="1"/>
</dbReference>
<dbReference type="InterPro" id="IPR036047">
    <property type="entry name" value="F-box-like_dom_sf"/>
</dbReference>
<dbReference type="CDD" id="cd22160">
    <property type="entry name" value="F-box_AtFBL13-like"/>
    <property type="match status" value="1"/>
</dbReference>
<dbReference type="PROSITE" id="PS50181">
    <property type="entry name" value="FBOX"/>
    <property type="match status" value="1"/>
</dbReference>
<protein>
    <recommendedName>
        <fullName evidence="1">F-box domain-containing protein</fullName>
    </recommendedName>
</protein>
<feature type="domain" description="F-box" evidence="1">
    <location>
        <begin position="20"/>
        <end position="56"/>
    </location>
</feature>
<dbReference type="InterPro" id="IPR053781">
    <property type="entry name" value="F-box_AtFBL13-like"/>
</dbReference>
<proteinExistence type="predicted"/>
<dbReference type="InterPro" id="IPR050232">
    <property type="entry name" value="FBL13/AtMIF1-like"/>
</dbReference>
<dbReference type="PANTHER" id="PTHR31900">
    <property type="entry name" value="F-BOX/RNI SUPERFAMILY PROTEIN-RELATED"/>
    <property type="match status" value="1"/>
</dbReference>
<dbReference type="SUPFAM" id="SSF52058">
    <property type="entry name" value="L domain-like"/>
    <property type="match status" value="1"/>
</dbReference>
<reference evidence="2 3" key="1">
    <citation type="submission" date="2024-04" db="EMBL/GenBank/DDBJ databases">
        <title>The reference genome of an endangered Asteraceae, Deinandra increscens subsp. villosa, native to the Central Coast of California.</title>
        <authorList>
            <person name="Guilliams M."/>
            <person name="Hasenstab-Lehman K."/>
            <person name="Meyer R."/>
            <person name="Mcevoy S."/>
        </authorList>
    </citation>
    <scope>NUCLEOTIDE SEQUENCE [LARGE SCALE GENOMIC DNA]</scope>
    <source>
        <tissue evidence="2">Leaf</tissue>
    </source>
</reference>
<dbReference type="PANTHER" id="PTHR31900:SF30">
    <property type="entry name" value="SUPERFAMILY PROTEIN, PUTATIVE-RELATED"/>
    <property type="match status" value="1"/>
</dbReference>
<keyword evidence="3" id="KW-1185">Reference proteome</keyword>
<dbReference type="Proteomes" id="UP001408789">
    <property type="component" value="Unassembled WGS sequence"/>
</dbReference>
<dbReference type="InterPro" id="IPR055357">
    <property type="entry name" value="LRR_At1g61320_AtMIF1"/>
</dbReference>
<evidence type="ECO:0000313" key="2">
    <source>
        <dbReference type="EMBL" id="KAK9069567.1"/>
    </source>
</evidence>